<evidence type="ECO:0000313" key="4">
    <source>
        <dbReference type="EMBL" id="AYN43312.1"/>
    </source>
</evidence>
<dbReference type="EMBL" id="CP033073">
    <property type="protein sequence ID" value="AYN43312.1"/>
    <property type="molecule type" value="Genomic_DNA"/>
</dbReference>
<evidence type="ECO:0008006" key="6">
    <source>
        <dbReference type="Google" id="ProtNLM"/>
    </source>
</evidence>
<sequence length="285" mass="31304">MLALVTCDEQARCCPDCGVRSGRPHSWVRNRPRDLPVAGRRTGLTWTKRRWRCVNEQCRRKAFTEALPSIPPRSRLTSRLRTSVGEAVADRGRTVVQAARDFEVSWPVANTAFTAAAEAALPKDTPPVTHLGIDETRRGKAKFRLVEAPDGGEIWEVVADRWHVGLVDLVGGAGLLGQVEGRTAASVSAWIGAQTRQWRAGVQVVAIDMGTVFKAAVRDSLPHVSTWWPQILAAITTGVTNSASEGIYRAIKTDAVHLYANALEYRRTLIGRCIKDSYKAAMLQP</sequence>
<dbReference type="InterPro" id="IPR032877">
    <property type="entry name" value="Transposase_HTH"/>
</dbReference>
<dbReference type="AlphaFoldDB" id="A0A3G2JQQ8"/>
<dbReference type="Pfam" id="PF01610">
    <property type="entry name" value="DDE_Tnp_ISL3"/>
    <property type="match status" value="1"/>
</dbReference>
<dbReference type="Proteomes" id="UP000268329">
    <property type="component" value="Chromosome"/>
</dbReference>
<dbReference type="OrthoDB" id="3238779at2"/>
<feature type="domain" description="Transposase IS204/IS1001/IS1096/IS1165 zinc-finger" evidence="3">
    <location>
        <begin position="12"/>
        <end position="53"/>
    </location>
</feature>
<feature type="domain" description="Transposase IS204/IS1001/IS1096/IS1165 helix-turn-helix" evidence="2">
    <location>
        <begin position="65"/>
        <end position="114"/>
    </location>
</feature>
<reference evidence="4 5" key="1">
    <citation type="submission" date="2018-10" db="EMBL/GenBank/DDBJ databases">
        <title>The genome of Streptomyces dangxiongensis Z022.</title>
        <authorList>
            <person name="Zhang B."/>
        </authorList>
    </citation>
    <scope>NUCLEOTIDE SEQUENCE [LARGE SCALE GENOMIC DNA]</scope>
    <source>
        <strain evidence="4 5">Z022</strain>
    </source>
</reference>
<gene>
    <name evidence="4" type="ORF">D9753_35615</name>
</gene>
<dbReference type="RefSeq" id="WP_121790738.1">
    <property type="nucleotide sequence ID" value="NZ_CP033073.1"/>
</dbReference>
<feature type="domain" description="Transposase IS204/IS1001/IS1096/IS1165 DDE" evidence="1">
    <location>
        <begin position="170"/>
        <end position="224"/>
    </location>
</feature>
<evidence type="ECO:0000313" key="5">
    <source>
        <dbReference type="Proteomes" id="UP000268329"/>
    </source>
</evidence>
<organism evidence="4 5">
    <name type="scientific">Streptomyces dangxiongensis</name>
    <dbReference type="NCBI Taxonomy" id="1442032"/>
    <lineage>
        <taxon>Bacteria</taxon>
        <taxon>Bacillati</taxon>
        <taxon>Actinomycetota</taxon>
        <taxon>Actinomycetes</taxon>
        <taxon>Kitasatosporales</taxon>
        <taxon>Streptomycetaceae</taxon>
        <taxon>Streptomyces</taxon>
    </lineage>
</organism>
<keyword evidence="5" id="KW-1185">Reference proteome</keyword>
<accession>A0A3G2JQQ8</accession>
<protein>
    <recommendedName>
        <fullName evidence="6">Transposase</fullName>
    </recommendedName>
</protein>
<name>A0A3G2JQQ8_9ACTN</name>
<dbReference type="KEGG" id="sdd:D9753_35615"/>
<dbReference type="Pfam" id="PF14690">
    <property type="entry name" value="Zn_ribbon_ISL3"/>
    <property type="match status" value="1"/>
</dbReference>
<dbReference type="InterPro" id="IPR047951">
    <property type="entry name" value="Transpos_ISL3"/>
</dbReference>
<dbReference type="Pfam" id="PF13542">
    <property type="entry name" value="HTH_Tnp_ISL3"/>
    <property type="match status" value="1"/>
</dbReference>
<dbReference type="PANTHER" id="PTHR33498">
    <property type="entry name" value="TRANSPOSASE FOR INSERTION SEQUENCE ELEMENT IS1557"/>
    <property type="match status" value="1"/>
</dbReference>
<dbReference type="PANTHER" id="PTHR33498:SF1">
    <property type="entry name" value="TRANSPOSASE FOR INSERTION SEQUENCE ELEMENT IS1557"/>
    <property type="match status" value="1"/>
</dbReference>
<evidence type="ECO:0000259" key="3">
    <source>
        <dbReference type="Pfam" id="PF14690"/>
    </source>
</evidence>
<evidence type="ECO:0000259" key="2">
    <source>
        <dbReference type="Pfam" id="PF13542"/>
    </source>
</evidence>
<dbReference type="InterPro" id="IPR002560">
    <property type="entry name" value="Transposase_DDE"/>
</dbReference>
<dbReference type="InterPro" id="IPR029261">
    <property type="entry name" value="Transposase_Znf"/>
</dbReference>
<evidence type="ECO:0000259" key="1">
    <source>
        <dbReference type="Pfam" id="PF01610"/>
    </source>
</evidence>
<proteinExistence type="predicted"/>